<keyword evidence="3" id="KW-1185">Reference proteome</keyword>
<comment type="caution">
    <text evidence="2">The sequence shown here is derived from an EMBL/GenBank/DDBJ whole genome shotgun (WGS) entry which is preliminary data.</text>
</comment>
<dbReference type="Proteomes" id="UP001196413">
    <property type="component" value="Unassembled WGS sequence"/>
</dbReference>
<evidence type="ECO:0000313" key="2">
    <source>
        <dbReference type="EMBL" id="KAJ1355950.1"/>
    </source>
</evidence>
<organism evidence="2 3">
    <name type="scientific">Parelaphostrongylus tenuis</name>
    <name type="common">Meningeal worm</name>
    <dbReference type="NCBI Taxonomy" id="148309"/>
    <lineage>
        <taxon>Eukaryota</taxon>
        <taxon>Metazoa</taxon>
        <taxon>Ecdysozoa</taxon>
        <taxon>Nematoda</taxon>
        <taxon>Chromadorea</taxon>
        <taxon>Rhabditida</taxon>
        <taxon>Rhabditina</taxon>
        <taxon>Rhabditomorpha</taxon>
        <taxon>Strongyloidea</taxon>
        <taxon>Metastrongylidae</taxon>
        <taxon>Parelaphostrongylus</taxon>
    </lineage>
</organism>
<reference evidence="2" key="1">
    <citation type="submission" date="2021-06" db="EMBL/GenBank/DDBJ databases">
        <title>Parelaphostrongylus tenuis whole genome reference sequence.</title>
        <authorList>
            <person name="Garwood T.J."/>
            <person name="Larsen P.A."/>
            <person name="Fountain-Jones N.M."/>
            <person name="Garbe J.R."/>
            <person name="Macchietto M.G."/>
            <person name="Kania S.A."/>
            <person name="Gerhold R.W."/>
            <person name="Richards J.E."/>
            <person name="Wolf T.M."/>
        </authorList>
    </citation>
    <scope>NUCLEOTIDE SEQUENCE</scope>
    <source>
        <strain evidence="2">MNPRO001-30</strain>
        <tissue evidence="2">Meninges</tissue>
    </source>
</reference>
<gene>
    <name evidence="2" type="ORF">KIN20_013550</name>
</gene>
<feature type="compositionally biased region" description="Polar residues" evidence="1">
    <location>
        <begin position="120"/>
        <end position="133"/>
    </location>
</feature>
<dbReference type="EMBL" id="JAHQIW010002646">
    <property type="protein sequence ID" value="KAJ1355950.1"/>
    <property type="molecule type" value="Genomic_DNA"/>
</dbReference>
<feature type="compositionally biased region" description="Basic and acidic residues" evidence="1">
    <location>
        <begin position="98"/>
        <end position="107"/>
    </location>
</feature>
<protein>
    <submittedName>
        <fullName evidence="2">Uncharacterized protein</fullName>
    </submittedName>
</protein>
<accession>A0AAD5MCA0</accession>
<evidence type="ECO:0000313" key="3">
    <source>
        <dbReference type="Proteomes" id="UP001196413"/>
    </source>
</evidence>
<sequence length="153" mass="16978">MERQLIASSGVFSTILLDAHAANEVISSNFGHVSPARKDVCVPLSQSRKNASSAHKRRNLEMKIALLKKRKEQSLEKRTDDRNAPIVEEDVEVNRCKYEKEEEKEVNGEASVGSRRRKSSSTLGSNLANPSGLNEQISKEKVGLVTITLLSEF</sequence>
<evidence type="ECO:0000256" key="1">
    <source>
        <dbReference type="SAM" id="MobiDB-lite"/>
    </source>
</evidence>
<name>A0AAD5MCA0_PARTN</name>
<proteinExistence type="predicted"/>
<feature type="region of interest" description="Disordered" evidence="1">
    <location>
        <begin position="98"/>
        <end position="133"/>
    </location>
</feature>
<dbReference type="AlphaFoldDB" id="A0AAD5MCA0"/>